<feature type="domain" description="Ints3-like C-terminal" evidence="1">
    <location>
        <begin position="2"/>
        <end position="69"/>
    </location>
</feature>
<evidence type="ECO:0000259" key="1">
    <source>
        <dbReference type="Pfam" id="PF24566"/>
    </source>
</evidence>
<dbReference type="AlphaFoldDB" id="A0A0M3JD70"/>
<evidence type="ECO:0000313" key="2">
    <source>
        <dbReference type="WBParaSite" id="ASIM_0000555601-mRNA-1"/>
    </source>
</evidence>
<protein>
    <submittedName>
        <fullName evidence="2">Phosphoribulokinase</fullName>
    </submittedName>
</protein>
<name>A0A0M3JD70_ANISI</name>
<proteinExistence type="predicted"/>
<organism evidence="2">
    <name type="scientific">Anisakis simplex</name>
    <name type="common">Herring worm</name>
    <dbReference type="NCBI Taxonomy" id="6269"/>
    <lineage>
        <taxon>Eukaryota</taxon>
        <taxon>Metazoa</taxon>
        <taxon>Ecdysozoa</taxon>
        <taxon>Nematoda</taxon>
        <taxon>Chromadorea</taxon>
        <taxon>Rhabditida</taxon>
        <taxon>Spirurina</taxon>
        <taxon>Ascaridomorpha</taxon>
        <taxon>Ascaridoidea</taxon>
        <taxon>Anisakidae</taxon>
        <taxon>Anisakis</taxon>
        <taxon>Anisakis simplex complex</taxon>
    </lineage>
</organism>
<dbReference type="InterPro" id="IPR056518">
    <property type="entry name" value="HEAT_Ints3_C"/>
</dbReference>
<reference evidence="2" key="1">
    <citation type="submission" date="2017-02" db="UniProtKB">
        <authorList>
            <consortium name="WormBaseParasite"/>
        </authorList>
    </citation>
    <scope>IDENTIFICATION</scope>
</reference>
<sequence>LIAECFLTIFQQEFFSRKPLTDDFTPTPETFDQIFNDPIYVIFRSFCLLPDEDAVRQPMLSLISEMRERLRFFVSQIYLAYLIGPVLQ</sequence>
<accession>A0A0M3JD70</accession>
<dbReference type="Pfam" id="PF24566">
    <property type="entry name" value="HEAT_Ints3_C"/>
    <property type="match status" value="1"/>
</dbReference>
<dbReference type="WBParaSite" id="ASIM_0000555601-mRNA-1">
    <property type="protein sequence ID" value="ASIM_0000555601-mRNA-1"/>
    <property type="gene ID" value="ASIM_0000555601"/>
</dbReference>